<protein>
    <submittedName>
        <fullName evidence="3">Secreted protein</fullName>
    </submittedName>
</protein>
<name>A0A0N5BC08_STREA</name>
<feature type="chain" id="PRO_5005894272" evidence="1">
    <location>
        <begin position="19"/>
        <end position="161"/>
    </location>
</feature>
<dbReference type="AlphaFoldDB" id="A0A0N5BC08"/>
<dbReference type="WBParaSite" id="SPAL_0000355800.1">
    <property type="protein sequence ID" value="SPAL_0000355800.1"/>
    <property type="gene ID" value="SPAL_0000355800"/>
</dbReference>
<feature type="signal peptide" evidence="1">
    <location>
        <begin position="1"/>
        <end position="18"/>
    </location>
</feature>
<dbReference type="Proteomes" id="UP000046392">
    <property type="component" value="Unplaced"/>
</dbReference>
<keyword evidence="2" id="KW-1185">Reference proteome</keyword>
<evidence type="ECO:0000313" key="3">
    <source>
        <dbReference type="WBParaSite" id="SPAL_0000355800.1"/>
    </source>
</evidence>
<proteinExistence type="predicted"/>
<keyword evidence="1" id="KW-0732">Signal</keyword>
<organism evidence="2 3">
    <name type="scientific">Strongyloides papillosus</name>
    <name type="common">Intestinal threadworm</name>
    <dbReference type="NCBI Taxonomy" id="174720"/>
    <lineage>
        <taxon>Eukaryota</taxon>
        <taxon>Metazoa</taxon>
        <taxon>Ecdysozoa</taxon>
        <taxon>Nematoda</taxon>
        <taxon>Chromadorea</taxon>
        <taxon>Rhabditida</taxon>
        <taxon>Tylenchina</taxon>
        <taxon>Panagrolaimomorpha</taxon>
        <taxon>Strongyloidoidea</taxon>
        <taxon>Strongyloididae</taxon>
        <taxon>Strongyloides</taxon>
    </lineage>
</organism>
<evidence type="ECO:0000256" key="1">
    <source>
        <dbReference type="SAM" id="SignalP"/>
    </source>
</evidence>
<accession>A0A0N5BC08</accession>
<reference evidence="3" key="1">
    <citation type="submission" date="2017-02" db="UniProtKB">
        <authorList>
            <consortium name="WormBaseParasite"/>
        </authorList>
    </citation>
    <scope>IDENTIFICATION</scope>
</reference>
<sequence length="161" mass="18506">MLLSLVSVILLSISSILAYMNGGQQRDEQNYISPYDEDPRIFQENLNFYETYVQTHAYHPDIYDNHGHHHQHHGGAFHGMGHDFHHIPGFVNMGIFAGMNLPPPKSPYELCFRPNYMPIVRSNKHLVNFCARYAKHINRAPVHPKVPLDLDQEGSGMEFIP</sequence>
<evidence type="ECO:0000313" key="2">
    <source>
        <dbReference type="Proteomes" id="UP000046392"/>
    </source>
</evidence>